<evidence type="ECO:0000256" key="5">
    <source>
        <dbReference type="ARBA" id="ARBA00023049"/>
    </source>
</evidence>
<dbReference type="Pfam" id="PF04002">
    <property type="entry name" value="RadC"/>
    <property type="match status" value="1"/>
</dbReference>
<comment type="caution">
    <text evidence="7">The sequence shown here is derived from an EMBL/GenBank/DDBJ whole genome shotgun (WGS) entry which is preliminary data.</text>
</comment>
<sequence>MKQSFFDFEQENIQAGNSELLREATFPRMIEDPQYASIKRVSLVFESSLKERPCITSTEEAKAFFQRYWKKHPANDQEHFVVACLDTKHRVQCVVLVTVGTLDASLVHPREVFKPAIIEGSSAVIVSHNHPSGNTEPSREDIQVTDRLTETGKLMGISVLDHIIYGDGTGDVLSVREH</sequence>
<evidence type="ECO:0000256" key="2">
    <source>
        <dbReference type="ARBA" id="ARBA00022723"/>
    </source>
</evidence>
<dbReference type="Proteomes" id="UP000317977">
    <property type="component" value="Unassembled WGS sequence"/>
</dbReference>
<dbReference type="GO" id="GO:0008237">
    <property type="term" value="F:metallopeptidase activity"/>
    <property type="evidence" value="ECO:0007669"/>
    <property type="project" value="UniProtKB-KW"/>
</dbReference>
<dbReference type="Gene3D" id="3.40.140.10">
    <property type="entry name" value="Cytidine Deaminase, domain 2"/>
    <property type="match status" value="1"/>
</dbReference>
<evidence type="ECO:0000256" key="4">
    <source>
        <dbReference type="ARBA" id="ARBA00022833"/>
    </source>
</evidence>
<dbReference type="EMBL" id="SJPX01000004">
    <property type="protein sequence ID" value="TWU49435.1"/>
    <property type="molecule type" value="Genomic_DNA"/>
</dbReference>
<feature type="domain" description="MPN" evidence="6">
    <location>
        <begin position="54"/>
        <end position="178"/>
    </location>
</feature>
<dbReference type="RefSeq" id="WP_146535695.1">
    <property type="nucleotide sequence ID" value="NZ_SJPX01000004.1"/>
</dbReference>
<dbReference type="PROSITE" id="PS50249">
    <property type="entry name" value="MPN"/>
    <property type="match status" value="1"/>
</dbReference>
<accession>A0A5C6ELS2</accession>
<dbReference type="GO" id="GO:0046872">
    <property type="term" value="F:metal ion binding"/>
    <property type="evidence" value="ECO:0007669"/>
    <property type="project" value="UniProtKB-KW"/>
</dbReference>
<dbReference type="PANTHER" id="PTHR30471">
    <property type="entry name" value="DNA REPAIR PROTEIN RADC"/>
    <property type="match status" value="1"/>
</dbReference>
<dbReference type="CDD" id="cd08071">
    <property type="entry name" value="MPN_DUF2466"/>
    <property type="match status" value="1"/>
</dbReference>
<keyword evidence="3" id="KW-0378">Hydrolase</keyword>
<keyword evidence="2" id="KW-0479">Metal-binding</keyword>
<dbReference type="InterPro" id="IPR001405">
    <property type="entry name" value="UPF0758"/>
</dbReference>
<dbReference type="InterPro" id="IPR020891">
    <property type="entry name" value="UPF0758_CS"/>
</dbReference>
<keyword evidence="8" id="KW-1185">Reference proteome</keyword>
<evidence type="ECO:0000256" key="3">
    <source>
        <dbReference type="ARBA" id="ARBA00022801"/>
    </source>
</evidence>
<name>A0A5C6ELS2_9BACT</name>
<organism evidence="7 8">
    <name type="scientific">Rubripirellula reticaptiva</name>
    <dbReference type="NCBI Taxonomy" id="2528013"/>
    <lineage>
        <taxon>Bacteria</taxon>
        <taxon>Pseudomonadati</taxon>
        <taxon>Planctomycetota</taxon>
        <taxon>Planctomycetia</taxon>
        <taxon>Pirellulales</taxon>
        <taxon>Pirellulaceae</taxon>
        <taxon>Rubripirellula</taxon>
    </lineage>
</organism>
<dbReference type="InterPro" id="IPR037518">
    <property type="entry name" value="MPN"/>
</dbReference>
<dbReference type="InterPro" id="IPR025657">
    <property type="entry name" value="RadC_JAB"/>
</dbReference>
<evidence type="ECO:0000256" key="1">
    <source>
        <dbReference type="ARBA" id="ARBA00022670"/>
    </source>
</evidence>
<dbReference type="GO" id="GO:0006508">
    <property type="term" value="P:proteolysis"/>
    <property type="evidence" value="ECO:0007669"/>
    <property type="project" value="UniProtKB-KW"/>
</dbReference>
<dbReference type="AlphaFoldDB" id="A0A5C6ELS2"/>
<keyword evidence="5" id="KW-0482">Metalloprotease</keyword>
<proteinExistence type="predicted"/>
<gene>
    <name evidence="7" type="ORF">Poly59_40500</name>
</gene>
<dbReference type="PROSITE" id="PS01302">
    <property type="entry name" value="UPF0758"/>
    <property type="match status" value="1"/>
</dbReference>
<protein>
    <recommendedName>
        <fullName evidence="6">MPN domain-containing protein</fullName>
    </recommendedName>
</protein>
<keyword evidence="1" id="KW-0645">Protease</keyword>
<keyword evidence="4" id="KW-0862">Zinc</keyword>
<evidence type="ECO:0000259" key="6">
    <source>
        <dbReference type="PROSITE" id="PS50249"/>
    </source>
</evidence>
<dbReference type="PANTHER" id="PTHR30471:SF3">
    <property type="entry name" value="UPF0758 PROTEIN YEES-RELATED"/>
    <property type="match status" value="1"/>
</dbReference>
<evidence type="ECO:0000313" key="8">
    <source>
        <dbReference type="Proteomes" id="UP000317977"/>
    </source>
</evidence>
<evidence type="ECO:0000313" key="7">
    <source>
        <dbReference type="EMBL" id="TWU49435.1"/>
    </source>
</evidence>
<reference evidence="7 8" key="1">
    <citation type="submission" date="2019-02" db="EMBL/GenBank/DDBJ databases">
        <title>Deep-cultivation of Planctomycetes and their phenomic and genomic characterization uncovers novel biology.</title>
        <authorList>
            <person name="Wiegand S."/>
            <person name="Jogler M."/>
            <person name="Boedeker C."/>
            <person name="Pinto D."/>
            <person name="Vollmers J."/>
            <person name="Rivas-Marin E."/>
            <person name="Kohn T."/>
            <person name="Peeters S.H."/>
            <person name="Heuer A."/>
            <person name="Rast P."/>
            <person name="Oberbeckmann S."/>
            <person name="Bunk B."/>
            <person name="Jeske O."/>
            <person name="Meyerdierks A."/>
            <person name="Storesund J.E."/>
            <person name="Kallscheuer N."/>
            <person name="Luecker S."/>
            <person name="Lage O.M."/>
            <person name="Pohl T."/>
            <person name="Merkel B.J."/>
            <person name="Hornburger P."/>
            <person name="Mueller R.-W."/>
            <person name="Bruemmer F."/>
            <person name="Labrenz M."/>
            <person name="Spormann A.M."/>
            <person name="Op Den Camp H."/>
            <person name="Overmann J."/>
            <person name="Amann R."/>
            <person name="Jetten M.S.M."/>
            <person name="Mascher T."/>
            <person name="Medema M.H."/>
            <person name="Devos D.P."/>
            <person name="Kaster A.-K."/>
            <person name="Ovreas L."/>
            <person name="Rohde M."/>
            <person name="Galperin M.Y."/>
            <person name="Jogler C."/>
        </authorList>
    </citation>
    <scope>NUCLEOTIDE SEQUENCE [LARGE SCALE GENOMIC DNA]</scope>
    <source>
        <strain evidence="7 8">Poly59</strain>
    </source>
</reference>
<dbReference type="OrthoDB" id="9804482at2"/>